<dbReference type="EMBL" id="JWSZ01000001">
    <property type="protein sequence ID" value="KIC59951.1"/>
    <property type="molecule type" value="Genomic_DNA"/>
</dbReference>
<protein>
    <submittedName>
        <fullName evidence="1">Uncharacterized protein</fullName>
    </submittedName>
</protein>
<accession>A0A0B4CZX3</accession>
<name>A0A0B4CZX3_9MICO</name>
<evidence type="ECO:0000313" key="1">
    <source>
        <dbReference type="EMBL" id="KIC59951.1"/>
    </source>
</evidence>
<proteinExistence type="predicted"/>
<organism evidence="1 2">
    <name type="scientific">Microbacterium hominis</name>
    <dbReference type="NCBI Taxonomy" id="162426"/>
    <lineage>
        <taxon>Bacteria</taxon>
        <taxon>Bacillati</taxon>
        <taxon>Actinomycetota</taxon>
        <taxon>Actinomycetes</taxon>
        <taxon>Micrococcales</taxon>
        <taxon>Microbacteriaceae</taxon>
        <taxon>Microbacterium</taxon>
    </lineage>
</organism>
<dbReference type="Proteomes" id="UP000031202">
    <property type="component" value="Unassembled WGS sequence"/>
</dbReference>
<sequence>MSEQAREAFLKDSGYIIDIAKDAAQLVADIEFLEIEHGMSRAEAIEYRGKYSALGFKALRNRHDRFS</sequence>
<comment type="caution">
    <text evidence="1">The sequence shown here is derived from an EMBL/GenBank/DDBJ whole genome shotgun (WGS) entry which is preliminary data.</text>
</comment>
<evidence type="ECO:0000313" key="2">
    <source>
        <dbReference type="Proteomes" id="UP000031202"/>
    </source>
</evidence>
<reference evidence="1 2" key="1">
    <citation type="submission" date="2014-12" db="EMBL/GenBank/DDBJ databases">
        <title>Genome sequencing of Microbacterium hominis TPW29.</title>
        <authorList>
            <person name="Tan P.W."/>
            <person name="Chan K.-G."/>
        </authorList>
    </citation>
    <scope>NUCLEOTIDE SEQUENCE [LARGE SCALE GENOMIC DNA]</scope>
    <source>
        <strain evidence="1 2">TPW29</strain>
    </source>
</reference>
<dbReference type="AlphaFoldDB" id="A0A0B4CZX3"/>
<gene>
    <name evidence="1" type="ORF">RM52_00580</name>
</gene>